<proteinExistence type="inferred from homology"/>
<dbReference type="NCBIfam" id="TIGR01890">
    <property type="entry name" value="N-Ac-Glu-synth"/>
    <property type="match status" value="1"/>
</dbReference>
<comment type="miscellaneous">
    <text evidence="8">In bacteria which possess the bifunctional enzyme ornithine acetyltransferase/N-acetylglutamate synthase (ArgJ), ArgA fulfills an anaplerotic role.</text>
</comment>
<dbReference type="InterPro" id="IPR036393">
    <property type="entry name" value="AceGlu_kinase-like_sf"/>
</dbReference>
<sequence>MTPSNSEPNAPAPTRDPFVDWVRQATPYIHAHRGRTFVIVFGGEAVADPRFPDLVHDIALLHGLGIRLVLVHGARPQIEARLAGRGAQLRYVNGLRITDQTALACVKEAAGVVRVEIEALLSLGLANSPMAGVRIPVVSGNFVTARPLGVIDGVDYAHTGAVRRIDRQTLRAVLDQGAVALMPPLGYSPTGEVFNLSAADVARGAAVALGADKLIFLTEDPVAKDSVVKDSGGDASPDGDPRELPQDLLGPNLLARDIDALLAASSGIPEDVAQCLRAGAEACRNGIRRVHLVRRRRGGALLRELLTPDGSGTLISAEPYEELRPARIDDVTGILELLRPLEERGVLVRRSRERLETEIDRFFLTERDGLITACAALYPYPSAGMAELACVAVHHEYRATGRGDRLLAHTEDMARAGGIARLFVLTTQAAHWFRERGFEPASLGALPMERQALYNFQRNSQVYIKVL</sequence>
<dbReference type="Pfam" id="PF00696">
    <property type="entry name" value="AA_kinase"/>
    <property type="match status" value="1"/>
</dbReference>
<keyword evidence="8" id="KW-0963">Cytoplasm</keyword>
<dbReference type="PROSITE" id="PS51186">
    <property type="entry name" value="GNAT"/>
    <property type="match status" value="1"/>
</dbReference>
<comment type="caution">
    <text evidence="11">The sequence shown here is derived from an EMBL/GenBank/DDBJ whole genome shotgun (WGS) entry which is preliminary data.</text>
</comment>
<dbReference type="PANTHER" id="PTHR30602:SF12">
    <property type="entry name" value="AMINO-ACID ACETYLTRANSFERASE NAGS1, CHLOROPLASTIC-RELATED"/>
    <property type="match status" value="1"/>
</dbReference>
<evidence type="ECO:0000256" key="7">
    <source>
        <dbReference type="ARBA" id="ARBA00048372"/>
    </source>
</evidence>
<dbReference type="Proteomes" id="UP000274556">
    <property type="component" value="Unassembled WGS sequence"/>
</dbReference>
<organism evidence="11 12">
    <name type="scientific">Thiocapsa rosea</name>
    <dbReference type="NCBI Taxonomy" id="69360"/>
    <lineage>
        <taxon>Bacteria</taxon>
        <taxon>Pseudomonadati</taxon>
        <taxon>Pseudomonadota</taxon>
        <taxon>Gammaproteobacteria</taxon>
        <taxon>Chromatiales</taxon>
        <taxon>Chromatiaceae</taxon>
        <taxon>Thiocapsa</taxon>
    </lineage>
</organism>
<evidence type="ECO:0000259" key="10">
    <source>
        <dbReference type="PROSITE" id="PS51186"/>
    </source>
</evidence>
<dbReference type="GO" id="GO:0005737">
    <property type="term" value="C:cytoplasm"/>
    <property type="evidence" value="ECO:0007669"/>
    <property type="project" value="UniProtKB-SubCell"/>
</dbReference>
<evidence type="ECO:0000256" key="9">
    <source>
        <dbReference type="SAM" id="MobiDB-lite"/>
    </source>
</evidence>
<dbReference type="EMBL" id="RBXL01000001">
    <property type="protein sequence ID" value="RKT43293.1"/>
    <property type="molecule type" value="Genomic_DNA"/>
</dbReference>
<dbReference type="UniPathway" id="UPA00068">
    <property type="reaction ID" value="UER00106"/>
</dbReference>
<evidence type="ECO:0000256" key="4">
    <source>
        <dbReference type="ARBA" id="ARBA00022605"/>
    </source>
</evidence>
<evidence type="ECO:0000256" key="2">
    <source>
        <dbReference type="ARBA" id="ARBA00009145"/>
    </source>
</evidence>
<evidence type="ECO:0000256" key="1">
    <source>
        <dbReference type="ARBA" id="ARBA00004925"/>
    </source>
</evidence>
<dbReference type="InterPro" id="IPR010167">
    <property type="entry name" value="NH2A_AcTrfase"/>
</dbReference>
<protein>
    <recommendedName>
        <fullName evidence="8">Amino-acid acetyltransferase</fullName>
        <ecNumber evidence="8">2.3.1.1</ecNumber>
    </recommendedName>
    <alternativeName>
        <fullName evidence="8">N-acetylglutamate synthase</fullName>
        <shortName evidence="8">AGS</shortName>
        <shortName evidence="8">NAGS</shortName>
    </alternativeName>
</protein>
<evidence type="ECO:0000256" key="3">
    <source>
        <dbReference type="ARBA" id="ARBA00022571"/>
    </source>
</evidence>
<dbReference type="GO" id="GO:0006526">
    <property type="term" value="P:L-arginine biosynthetic process"/>
    <property type="evidence" value="ECO:0007669"/>
    <property type="project" value="UniProtKB-UniRule"/>
</dbReference>
<evidence type="ECO:0000256" key="6">
    <source>
        <dbReference type="ARBA" id="ARBA00023315"/>
    </source>
</evidence>
<name>A0A495V3X5_9GAMM</name>
<dbReference type="PANTHER" id="PTHR30602">
    <property type="entry name" value="AMINO-ACID ACETYLTRANSFERASE"/>
    <property type="match status" value="1"/>
</dbReference>
<comment type="subcellular location">
    <subcellularLocation>
        <location evidence="8">Cytoplasm</location>
    </subcellularLocation>
</comment>
<dbReference type="Gene3D" id="3.40.1160.10">
    <property type="entry name" value="Acetylglutamate kinase-like"/>
    <property type="match status" value="1"/>
</dbReference>
<keyword evidence="12" id="KW-1185">Reference proteome</keyword>
<dbReference type="SUPFAM" id="SSF53633">
    <property type="entry name" value="Carbamate kinase-like"/>
    <property type="match status" value="1"/>
</dbReference>
<reference evidence="11 12" key="1">
    <citation type="submission" date="2018-10" db="EMBL/GenBank/DDBJ databases">
        <title>Genomic Encyclopedia of Archaeal and Bacterial Type Strains, Phase II (KMG-II): from individual species to whole genera.</title>
        <authorList>
            <person name="Goeker M."/>
        </authorList>
    </citation>
    <scope>NUCLEOTIDE SEQUENCE [LARGE SCALE GENOMIC DNA]</scope>
    <source>
        <strain evidence="11 12">DSM 235</strain>
    </source>
</reference>
<dbReference type="InterPro" id="IPR000182">
    <property type="entry name" value="GNAT_dom"/>
</dbReference>
<dbReference type="InterPro" id="IPR001048">
    <property type="entry name" value="Asp/Glu/Uridylate_kinase"/>
</dbReference>
<dbReference type="CDD" id="cd04301">
    <property type="entry name" value="NAT_SF"/>
    <property type="match status" value="1"/>
</dbReference>
<comment type="similarity">
    <text evidence="2 8">Belongs to the acetyltransferase family. ArgA subfamily.</text>
</comment>
<feature type="region of interest" description="Disordered" evidence="9">
    <location>
        <begin position="226"/>
        <end position="245"/>
    </location>
</feature>
<dbReference type="PIRSF" id="PIRSF000423">
    <property type="entry name" value="ArgA"/>
    <property type="match status" value="1"/>
</dbReference>
<keyword evidence="4 8" id="KW-0028">Amino-acid biosynthesis</keyword>
<dbReference type="NCBIfam" id="NF003641">
    <property type="entry name" value="PRK05279.1"/>
    <property type="match status" value="1"/>
</dbReference>
<evidence type="ECO:0000313" key="12">
    <source>
        <dbReference type="Proteomes" id="UP000274556"/>
    </source>
</evidence>
<evidence type="ECO:0000256" key="8">
    <source>
        <dbReference type="HAMAP-Rule" id="MF_01105"/>
    </source>
</evidence>
<dbReference type="Pfam" id="PF00583">
    <property type="entry name" value="Acetyltransf_1"/>
    <property type="match status" value="1"/>
</dbReference>
<keyword evidence="6 8" id="KW-0012">Acyltransferase</keyword>
<keyword evidence="5 8" id="KW-0808">Transferase</keyword>
<comment type="pathway">
    <text evidence="1 8">Amino-acid biosynthesis; L-arginine biosynthesis; N(2)-acetyl-L-ornithine from L-glutamate: step 1/4.</text>
</comment>
<dbReference type="AlphaFoldDB" id="A0A495V3X5"/>
<dbReference type="SUPFAM" id="SSF55729">
    <property type="entry name" value="Acyl-CoA N-acyltransferases (Nat)"/>
    <property type="match status" value="1"/>
</dbReference>
<dbReference type="HAMAP" id="MF_01105">
    <property type="entry name" value="N_acetyl_glu_synth"/>
    <property type="match status" value="1"/>
</dbReference>
<dbReference type="EC" id="2.3.1.1" evidence="8"/>
<dbReference type="Gene3D" id="3.40.630.30">
    <property type="match status" value="1"/>
</dbReference>
<dbReference type="InterPro" id="IPR033719">
    <property type="entry name" value="NAGS_kin"/>
</dbReference>
<dbReference type="InterPro" id="IPR016181">
    <property type="entry name" value="Acyl_CoA_acyltransferase"/>
</dbReference>
<comment type="catalytic activity">
    <reaction evidence="7 8">
        <text>L-glutamate + acetyl-CoA = N-acetyl-L-glutamate + CoA + H(+)</text>
        <dbReference type="Rhea" id="RHEA:24292"/>
        <dbReference type="ChEBI" id="CHEBI:15378"/>
        <dbReference type="ChEBI" id="CHEBI:29985"/>
        <dbReference type="ChEBI" id="CHEBI:44337"/>
        <dbReference type="ChEBI" id="CHEBI:57287"/>
        <dbReference type="ChEBI" id="CHEBI:57288"/>
        <dbReference type="EC" id="2.3.1.1"/>
    </reaction>
</comment>
<evidence type="ECO:0000256" key="5">
    <source>
        <dbReference type="ARBA" id="ARBA00022679"/>
    </source>
</evidence>
<dbReference type="OrthoDB" id="9802238at2"/>
<dbReference type="CDD" id="cd04237">
    <property type="entry name" value="AAK_NAGS-ABP"/>
    <property type="match status" value="1"/>
</dbReference>
<feature type="domain" description="N-acetyltransferase" evidence="10">
    <location>
        <begin position="321"/>
        <end position="460"/>
    </location>
</feature>
<evidence type="ECO:0000313" key="11">
    <source>
        <dbReference type="EMBL" id="RKT43293.1"/>
    </source>
</evidence>
<accession>A0A495V3X5</accession>
<gene>
    <name evidence="8" type="primary">argA</name>
    <name evidence="11" type="ORF">BDD21_0617</name>
</gene>
<dbReference type="GO" id="GO:0004042">
    <property type="term" value="F:L-glutamate N-acetyltransferase activity"/>
    <property type="evidence" value="ECO:0007669"/>
    <property type="project" value="UniProtKB-UniRule"/>
</dbReference>
<dbReference type="RefSeq" id="WP_120795894.1">
    <property type="nucleotide sequence ID" value="NZ_RBXL01000001.1"/>
</dbReference>
<keyword evidence="3 8" id="KW-0055">Arginine biosynthesis</keyword>